<gene>
    <name evidence="2" type="ORF">NKR23_g8387</name>
</gene>
<dbReference type="InterPro" id="IPR018565">
    <property type="entry name" value="Nkp2/Cnl2"/>
</dbReference>
<keyword evidence="3" id="KW-1185">Reference proteome</keyword>
<proteinExistence type="predicted"/>
<protein>
    <recommendedName>
        <fullName evidence="4">Cnl2/NKP2 family protein</fullName>
    </recommendedName>
</protein>
<dbReference type="PANTHER" id="PTHR28064">
    <property type="entry name" value="INNER KINETOCHORE SUBUNIT NKP2"/>
    <property type="match status" value="1"/>
</dbReference>
<organism evidence="2 3">
    <name type="scientific">Pleurostoma richardsiae</name>
    <dbReference type="NCBI Taxonomy" id="41990"/>
    <lineage>
        <taxon>Eukaryota</taxon>
        <taxon>Fungi</taxon>
        <taxon>Dikarya</taxon>
        <taxon>Ascomycota</taxon>
        <taxon>Pezizomycotina</taxon>
        <taxon>Sordariomycetes</taxon>
        <taxon>Sordariomycetidae</taxon>
        <taxon>Calosphaeriales</taxon>
        <taxon>Pleurostomataceae</taxon>
        <taxon>Pleurostoma</taxon>
    </lineage>
</organism>
<evidence type="ECO:0000313" key="2">
    <source>
        <dbReference type="EMBL" id="KAJ9138659.1"/>
    </source>
</evidence>
<evidence type="ECO:0008006" key="4">
    <source>
        <dbReference type="Google" id="ProtNLM"/>
    </source>
</evidence>
<dbReference type="EMBL" id="JANBVO010000029">
    <property type="protein sequence ID" value="KAJ9138659.1"/>
    <property type="molecule type" value="Genomic_DNA"/>
</dbReference>
<name>A0AA38R863_9PEZI</name>
<dbReference type="Pfam" id="PF09447">
    <property type="entry name" value="Cnl2_NKP2"/>
    <property type="match status" value="1"/>
</dbReference>
<dbReference type="PANTHER" id="PTHR28064:SF1">
    <property type="entry name" value="INNER KINETOCHORE SUBUNIT NKP2"/>
    <property type="match status" value="1"/>
</dbReference>
<comment type="caution">
    <text evidence="2">The sequence shown here is derived from an EMBL/GenBank/DDBJ whole genome shotgun (WGS) entry which is preliminary data.</text>
</comment>
<feature type="coiled-coil region" evidence="1">
    <location>
        <begin position="111"/>
        <end position="152"/>
    </location>
</feature>
<sequence length="185" mass="20996">MAPTESTILEHYLLTPSQLPSIVSLKEFTELFPRALQSSPHIRTLYRDLQNQRNEVADSVKANIEAEVKRGKTLRREVVKARREEEGHEVDNEVEIERVLYGSGAGNHGPKHDLASTVLELENAAEDLDTEVQNLEDEEAQLRQSLQRIVGTMSDLRYGRLANPQLQEQVLEGLQNVKEICERNS</sequence>
<accession>A0AA38R863</accession>
<evidence type="ECO:0000313" key="3">
    <source>
        <dbReference type="Proteomes" id="UP001174694"/>
    </source>
</evidence>
<dbReference type="GO" id="GO:0031511">
    <property type="term" value="C:Mis6-Sim4 complex"/>
    <property type="evidence" value="ECO:0007669"/>
    <property type="project" value="TreeGrafter"/>
</dbReference>
<dbReference type="AlphaFoldDB" id="A0AA38R863"/>
<dbReference type="GO" id="GO:0007059">
    <property type="term" value="P:chromosome segregation"/>
    <property type="evidence" value="ECO:0007669"/>
    <property type="project" value="TreeGrafter"/>
</dbReference>
<dbReference type="Proteomes" id="UP001174694">
    <property type="component" value="Unassembled WGS sequence"/>
</dbReference>
<keyword evidence="1" id="KW-0175">Coiled coil</keyword>
<evidence type="ECO:0000256" key="1">
    <source>
        <dbReference type="SAM" id="Coils"/>
    </source>
</evidence>
<reference evidence="2" key="1">
    <citation type="submission" date="2022-07" db="EMBL/GenBank/DDBJ databases">
        <title>Fungi with potential for degradation of polypropylene.</title>
        <authorList>
            <person name="Gostincar C."/>
        </authorList>
    </citation>
    <scope>NUCLEOTIDE SEQUENCE</scope>
    <source>
        <strain evidence="2">EXF-13308</strain>
    </source>
</reference>